<evidence type="ECO:0000313" key="2">
    <source>
        <dbReference type="WBParaSite" id="L893_g20619.t1"/>
    </source>
</evidence>
<dbReference type="WBParaSite" id="L893_g20619.t1">
    <property type="protein sequence ID" value="L893_g20619.t1"/>
    <property type="gene ID" value="L893_g20619"/>
</dbReference>
<protein>
    <submittedName>
        <fullName evidence="2">Uncharacterized protein</fullName>
    </submittedName>
</protein>
<name>A0A1I7YXV0_9BILA</name>
<proteinExistence type="predicted"/>
<evidence type="ECO:0000313" key="1">
    <source>
        <dbReference type="Proteomes" id="UP000095287"/>
    </source>
</evidence>
<accession>A0A1I7YXV0</accession>
<reference evidence="2" key="1">
    <citation type="submission" date="2016-11" db="UniProtKB">
        <authorList>
            <consortium name="WormBaseParasite"/>
        </authorList>
    </citation>
    <scope>IDENTIFICATION</scope>
</reference>
<keyword evidence="1" id="KW-1185">Reference proteome</keyword>
<organism evidence="1 2">
    <name type="scientific">Steinernema glaseri</name>
    <dbReference type="NCBI Taxonomy" id="37863"/>
    <lineage>
        <taxon>Eukaryota</taxon>
        <taxon>Metazoa</taxon>
        <taxon>Ecdysozoa</taxon>
        <taxon>Nematoda</taxon>
        <taxon>Chromadorea</taxon>
        <taxon>Rhabditida</taxon>
        <taxon>Tylenchina</taxon>
        <taxon>Panagrolaimomorpha</taxon>
        <taxon>Strongyloidoidea</taxon>
        <taxon>Steinernematidae</taxon>
        <taxon>Steinernema</taxon>
    </lineage>
</organism>
<sequence>MSARSFVLPNAQSAVHVEIFNLFRGVFADGNAVGRRATSPCQTGRRGPAEAHPGFRKSARRLRQLGKGLMDWNGGATVAEWKVAHERIDERVGEGCTLRWSVDHRANRTDHQHKTKMGLTTISDAASH</sequence>
<dbReference type="Proteomes" id="UP000095287">
    <property type="component" value="Unplaced"/>
</dbReference>
<dbReference type="AlphaFoldDB" id="A0A1I7YXV0"/>